<proteinExistence type="inferred from homology"/>
<keyword evidence="3" id="KW-0472">Membrane</keyword>
<feature type="transmembrane region" description="Helical" evidence="3">
    <location>
        <begin position="253"/>
        <end position="278"/>
    </location>
</feature>
<keyword evidence="3" id="KW-0812">Transmembrane</keyword>
<dbReference type="GO" id="GO:0042910">
    <property type="term" value="F:xenobiotic transmembrane transporter activity"/>
    <property type="evidence" value="ECO:0007669"/>
    <property type="project" value="InterPro"/>
</dbReference>
<feature type="compositionally biased region" description="Basic and acidic residues" evidence="2">
    <location>
        <begin position="453"/>
        <end position="463"/>
    </location>
</feature>
<dbReference type="PANTHER" id="PTHR11206">
    <property type="entry name" value="MULTIDRUG RESISTANCE PROTEIN"/>
    <property type="match status" value="1"/>
</dbReference>
<organism evidence="4 5">
    <name type="scientific">Halteria grandinella</name>
    <dbReference type="NCBI Taxonomy" id="5974"/>
    <lineage>
        <taxon>Eukaryota</taxon>
        <taxon>Sar</taxon>
        <taxon>Alveolata</taxon>
        <taxon>Ciliophora</taxon>
        <taxon>Intramacronucleata</taxon>
        <taxon>Spirotrichea</taxon>
        <taxon>Stichotrichia</taxon>
        <taxon>Sporadotrichida</taxon>
        <taxon>Halteriidae</taxon>
        <taxon>Halteria</taxon>
    </lineage>
</organism>
<comment type="caution">
    <text evidence="4">The sequence shown here is derived from an EMBL/GenBank/DDBJ whole genome shotgun (WGS) entry which is preliminary data.</text>
</comment>
<dbReference type="GO" id="GO:0016020">
    <property type="term" value="C:membrane"/>
    <property type="evidence" value="ECO:0007669"/>
    <property type="project" value="InterPro"/>
</dbReference>
<feature type="transmembrane region" description="Helical" evidence="3">
    <location>
        <begin position="74"/>
        <end position="94"/>
    </location>
</feature>
<evidence type="ECO:0000256" key="2">
    <source>
        <dbReference type="SAM" id="MobiDB-lite"/>
    </source>
</evidence>
<gene>
    <name evidence="4" type="ORF">FGO68_gene8847</name>
</gene>
<dbReference type="InterPro" id="IPR002528">
    <property type="entry name" value="MATE_fam"/>
</dbReference>
<evidence type="ECO:0000256" key="1">
    <source>
        <dbReference type="ARBA" id="ARBA00010199"/>
    </source>
</evidence>
<dbReference type="AlphaFoldDB" id="A0A8J8T3A6"/>
<evidence type="ECO:0000256" key="3">
    <source>
        <dbReference type="SAM" id="Phobius"/>
    </source>
</evidence>
<accession>A0A8J8T3A6</accession>
<feature type="transmembrane region" description="Helical" evidence="3">
    <location>
        <begin position="109"/>
        <end position="127"/>
    </location>
</feature>
<feature type="transmembrane region" description="Helical" evidence="3">
    <location>
        <begin position="32"/>
        <end position="53"/>
    </location>
</feature>
<feature type="region of interest" description="Disordered" evidence="2">
    <location>
        <begin position="443"/>
        <end position="463"/>
    </location>
</feature>
<keyword evidence="5" id="KW-1185">Reference proteome</keyword>
<dbReference type="OrthoDB" id="2126698at2759"/>
<sequence length="463" mass="51827">MCSALFVEVVNTSFVGHIGNEAMMAGVGMANMYVNICCLSVLFGINQVLNTLVSQSYGLGNIKLCGIYFYRSRILITLALVPMLVVLLNAQLLFDFLGFDPLASQQSQIYIRLIIPALYLLGLVDSNRRLLSCMGFQNGPMVIQIGTTVMHIFWCWLLTDQMGMEIRGTAIATCITNLLNLVILHVYTIKYTDERLREIVGSFPSKESFIVKGLLEYMKLGLPSIGMVCLEWWSFEIMTLFAAYISLTATASQIILLNTAVITFMPALGLQYGGSTLIGQQIGKQNIAVAKRLRKILQLVGYCVSITTGLFIYFGRFIILDFYTTIDEVKDASESVLKFLAFFHQLDAAQCINCGVLRGLGKFNQATVMAVLSYYVISLPMEYLIALHWGYGLIGLWYGQVCGSIFHVMSTQYLACFHYDWKQIGVEVKERNDLEEKRLQEQQAQSGCSQDSTKGRCDEIQLV</sequence>
<comment type="similarity">
    <text evidence="1">Belongs to the multi antimicrobial extrusion (MATE) (TC 2.A.66.1) family.</text>
</comment>
<evidence type="ECO:0000313" key="5">
    <source>
        <dbReference type="Proteomes" id="UP000785679"/>
    </source>
</evidence>
<protein>
    <submittedName>
        <fullName evidence="4">Uncharacterized protein</fullName>
    </submittedName>
</protein>
<dbReference type="NCBIfam" id="TIGR00797">
    <property type="entry name" value="matE"/>
    <property type="match status" value="1"/>
</dbReference>
<keyword evidence="3" id="KW-1133">Transmembrane helix</keyword>
<feature type="transmembrane region" description="Helical" evidence="3">
    <location>
        <begin position="225"/>
        <end position="247"/>
    </location>
</feature>
<feature type="transmembrane region" description="Helical" evidence="3">
    <location>
        <begin position="139"/>
        <end position="159"/>
    </location>
</feature>
<dbReference type="EMBL" id="RRYP01008158">
    <property type="protein sequence ID" value="TNV79971.1"/>
    <property type="molecule type" value="Genomic_DNA"/>
</dbReference>
<dbReference type="Pfam" id="PF01554">
    <property type="entry name" value="MatE"/>
    <property type="match status" value="2"/>
</dbReference>
<evidence type="ECO:0000313" key="4">
    <source>
        <dbReference type="EMBL" id="TNV79971.1"/>
    </source>
</evidence>
<dbReference type="Proteomes" id="UP000785679">
    <property type="component" value="Unassembled WGS sequence"/>
</dbReference>
<feature type="compositionally biased region" description="Polar residues" evidence="2">
    <location>
        <begin position="443"/>
        <end position="452"/>
    </location>
</feature>
<name>A0A8J8T3A6_HALGN</name>
<feature type="transmembrane region" description="Helical" evidence="3">
    <location>
        <begin position="299"/>
        <end position="319"/>
    </location>
</feature>
<dbReference type="GO" id="GO:0015297">
    <property type="term" value="F:antiporter activity"/>
    <property type="evidence" value="ECO:0007669"/>
    <property type="project" value="InterPro"/>
</dbReference>
<feature type="transmembrane region" description="Helical" evidence="3">
    <location>
        <begin position="165"/>
        <end position="187"/>
    </location>
</feature>
<reference evidence="4" key="1">
    <citation type="submission" date="2019-06" db="EMBL/GenBank/DDBJ databases">
        <authorList>
            <person name="Zheng W."/>
        </authorList>
    </citation>
    <scope>NUCLEOTIDE SEQUENCE</scope>
    <source>
        <strain evidence="4">QDHG01</strain>
    </source>
</reference>